<reference evidence="2 3" key="1">
    <citation type="submission" date="2019-03" db="EMBL/GenBank/DDBJ databases">
        <title>Genomic Encyclopedia of Type Strains, Phase IV (KMG-IV): sequencing the most valuable type-strain genomes for metagenomic binning, comparative biology and taxonomic classification.</title>
        <authorList>
            <person name="Goeker M."/>
        </authorList>
    </citation>
    <scope>NUCLEOTIDE SEQUENCE [LARGE SCALE GENOMIC DNA]</scope>
    <source>
        <strain evidence="2 3">DSM 6770</strain>
    </source>
</reference>
<comment type="caution">
    <text evidence="2">The sequence shown here is derived from an EMBL/GenBank/DDBJ whole genome shotgun (WGS) entry which is preliminary data.</text>
</comment>
<organism evidence="2 3">
    <name type="scientific">Chromohalobacter marismortui</name>
    <dbReference type="NCBI Taxonomy" id="42055"/>
    <lineage>
        <taxon>Bacteria</taxon>
        <taxon>Pseudomonadati</taxon>
        <taxon>Pseudomonadota</taxon>
        <taxon>Gammaproteobacteria</taxon>
        <taxon>Oceanospirillales</taxon>
        <taxon>Halomonadaceae</taxon>
        <taxon>Chromohalobacter</taxon>
    </lineage>
</organism>
<keyword evidence="3" id="KW-1185">Reference proteome</keyword>
<dbReference type="OrthoDB" id="88903at2"/>
<dbReference type="SUPFAM" id="SSF52540">
    <property type="entry name" value="P-loop containing nucleoside triphosphate hydrolases"/>
    <property type="match status" value="1"/>
</dbReference>
<dbReference type="AlphaFoldDB" id="A0A4R7NRD1"/>
<dbReference type="EMBL" id="SOBR01000003">
    <property type="protein sequence ID" value="TDU23101.1"/>
    <property type="molecule type" value="Genomic_DNA"/>
</dbReference>
<dbReference type="Pfam" id="PF07693">
    <property type="entry name" value="KAP_NTPase"/>
    <property type="match status" value="1"/>
</dbReference>
<dbReference type="Proteomes" id="UP000295380">
    <property type="component" value="Unassembled WGS sequence"/>
</dbReference>
<feature type="domain" description="KAP NTPase" evidence="1">
    <location>
        <begin position="11"/>
        <end position="289"/>
    </location>
</feature>
<gene>
    <name evidence="2" type="ORF">C8E00_103475</name>
</gene>
<evidence type="ECO:0000313" key="2">
    <source>
        <dbReference type="EMBL" id="TDU23101.1"/>
    </source>
</evidence>
<proteinExistence type="predicted"/>
<accession>A0A4R7NRD1</accession>
<dbReference type="RefSeq" id="WP_133697028.1">
    <property type="nucleotide sequence ID" value="NZ_SOBR01000003.1"/>
</dbReference>
<sequence>MAWENDLLERKKVAEFLQNLLENDDDIKVVNIDSAWGSGKTFFLENWKEDLDKERGVVYFNAWERDYTGDPFVSLVSAIKNQLESQVDEGRFISRFDDFSTKASGAILSASPVLMKAIGKGLVRKLIGVDVDEVKGAFDDEREGGFESGFALLDGACEDARGVADEAAVKAVKSLIESSEQNIQVVESFREVFEELVEKVGRHLSGGDEFKPVYVLVDELDRCRPTYAIELLERIKHFLDVPGCKFVIATDTRQLCHSVRAVYGNGFNSFGYLKRFFDITYTLDNRDLSGWISSKANVNFAGNAYCLDLSLRAYDRTRDFRIQLDGEPVLPDSRTIVSEDGALNEKKVIILALCHTFEVSLRDIDKIVMHINASLSSVHKSKVHFFFLAYLVFLKNSDPEAYDALVSGNFESFTASVVNRFSPWKLYFTTKCVDVHELAKEYTECSLVSKSKLMAMLSNNIDGLRYRNVMLREASNGENFLSYRKVVDLASYLS</sequence>
<dbReference type="InterPro" id="IPR011646">
    <property type="entry name" value="KAP_P-loop"/>
</dbReference>
<evidence type="ECO:0000313" key="3">
    <source>
        <dbReference type="Proteomes" id="UP000295380"/>
    </source>
</evidence>
<name>A0A4R7NRD1_9GAMM</name>
<protein>
    <submittedName>
        <fullName evidence="2">KAP-like P-loop domain-containing protein</fullName>
    </submittedName>
</protein>
<dbReference type="Gene3D" id="3.40.50.300">
    <property type="entry name" value="P-loop containing nucleotide triphosphate hydrolases"/>
    <property type="match status" value="1"/>
</dbReference>
<dbReference type="InterPro" id="IPR027417">
    <property type="entry name" value="P-loop_NTPase"/>
</dbReference>
<evidence type="ECO:0000259" key="1">
    <source>
        <dbReference type="Pfam" id="PF07693"/>
    </source>
</evidence>